<dbReference type="GO" id="GO:0016491">
    <property type="term" value="F:oxidoreductase activity"/>
    <property type="evidence" value="ECO:0007669"/>
    <property type="project" value="InterPro"/>
</dbReference>
<sequence>MERYAIVGFGCAGYHCARSLRENGFNGEIHVYTDTGRAPENPMLTTYVTAGRLPEEAGCPFGSLENITRNLGLTVHPGRVSLVSPADMEVRSQSGRAAVYDKLLVSTGARAFVPPMDGQDSPSAYTMRTMDDARRLRARLERGDVKSAVVVGASMVGIKVVELLRQRGVDCTLSDMAPHIFPLAAFDTVAAEIERRLERAGVALAFGRGISGLRDRSEGGVSVLLSDGSCVACDIAVLCIGTRPNLELLPPGALSRDRGGILVDETMESSVPGVYAAGDCASCTNLQTGVPQAVGLWANAGRQGDVAGASMAGVRDVYEGNLVHNITHFMDMDFISLGDRGLPGEHRVYSRRDGGLWLEATTDGGELRCVNILDCKEISGIVRGLLLRQLRGGGAPDILLLEKLRRSGVDGAFIKLLEGEVQ</sequence>
<comment type="caution">
    <text evidence="5">The sequence shown here is derived from an EMBL/GenBank/DDBJ whole genome shotgun (WGS) entry which is preliminary data.</text>
</comment>
<keyword evidence="6" id="KW-1185">Reference proteome</keyword>
<evidence type="ECO:0000256" key="3">
    <source>
        <dbReference type="ARBA" id="ARBA00022827"/>
    </source>
</evidence>
<dbReference type="SUPFAM" id="SSF51905">
    <property type="entry name" value="FAD/NAD(P)-binding domain"/>
    <property type="match status" value="1"/>
</dbReference>
<keyword evidence="3" id="KW-0274">FAD</keyword>
<evidence type="ECO:0000259" key="4">
    <source>
        <dbReference type="Pfam" id="PF07992"/>
    </source>
</evidence>
<dbReference type="InterPro" id="IPR036188">
    <property type="entry name" value="FAD/NAD-bd_sf"/>
</dbReference>
<dbReference type="AlphaFoldDB" id="A0A8J6MB19"/>
<dbReference type="Gene3D" id="3.50.50.60">
    <property type="entry name" value="FAD/NAD(P)-binding domain"/>
    <property type="match status" value="2"/>
</dbReference>
<dbReference type="InterPro" id="IPR050260">
    <property type="entry name" value="FAD-bd_OxRdtase"/>
</dbReference>
<dbReference type="PANTHER" id="PTHR43429">
    <property type="entry name" value="PYRIDINE NUCLEOTIDE-DISULFIDE OXIDOREDUCTASE DOMAIN-CONTAINING"/>
    <property type="match status" value="1"/>
</dbReference>
<dbReference type="RefSeq" id="WP_155144958.1">
    <property type="nucleotide sequence ID" value="NZ_JACOPQ010000001.1"/>
</dbReference>
<organism evidence="5 6">
    <name type="scientific">Lawsonibacter faecis</name>
    <dbReference type="NCBI Taxonomy" id="2763052"/>
    <lineage>
        <taxon>Bacteria</taxon>
        <taxon>Bacillati</taxon>
        <taxon>Bacillota</taxon>
        <taxon>Clostridia</taxon>
        <taxon>Eubacteriales</taxon>
        <taxon>Oscillospiraceae</taxon>
        <taxon>Lawsonibacter</taxon>
    </lineage>
</organism>
<dbReference type="PANTHER" id="PTHR43429:SF3">
    <property type="entry name" value="NITRITE REDUCTASE [NAD(P)H]"/>
    <property type="match status" value="1"/>
</dbReference>
<gene>
    <name evidence="5" type="ORF">H8S62_01555</name>
</gene>
<dbReference type="EMBL" id="JACOPQ010000001">
    <property type="protein sequence ID" value="MBC5735696.1"/>
    <property type="molecule type" value="Genomic_DNA"/>
</dbReference>
<evidence type="ECO:0000313" key="6">
    <source>
        <dbReference type="Proteomes" id="UP000607645"/>
    </source>
</evidence>
<comment type="cofactor">
    <cofactor evidence="1">
        <name>FAD</name>
        <dbReference type="ChEBI" id="CHEBI:57692"/>
    </cofactor>
</comment>
<keyword evidence="2" id="KW-0285">Flavoprotein</keyword>
<evidence type="ECO:0000313" key="5">
    <source>
        <dbReference type="EMBL" id="MBC5735696.1"/>
    </source>
</evidence>
<evidence type="ECO:0000256" key="2">
    <source>
        <dbReference type="ARBA" id="ARBA00022630"/>
    </source>
</evidence>
<feature type="domain" description="FAD/NAD(P)-binding" evidence="4">
    <location>
        <begin position="3"/>
        <end position="304"/>
    </location>
</feature>
<reference evidence="5" key="1">
    <citation type="submission" date="2020-08" db="EMBL/GenBank/DDBJ databases">
        <title>Genome public.</title>
        <authorList>
            <person name="Liu C."/>
            <person name="Sun Q."/>
        </authorList>
    </citation>
    <scope>NUCLEOTIDE SEQUENCE</scope>
    <source>
        <strain evidence="5">NSJ-52</strain>
    </source>
</reference>
<dbReference type="PRINTS" id="PR00368">
    <property type="entry name" value="FADPNR"/>
</dbReference>
<protein>
    <submittedName>
        <fullName evidence="5">FAD-dependent oxidoreductase</fullName>
    </submittedName>
</protein>
<name>A0A8J6MB19_9FIRM</name>
<accession>A0A8J6MB19</accession>
<dbReference type="Proteomes" id="UP000607645">
    <property type="component" value="Unassembled WGS sequence"/>
</dbReference>
<proteinExistence type="predicted"/>
<dbReference type="InterPro" id="IPR023753">
    <property type="entry name" value="FAD/NAD-binding_dom"/>
</dbReference>
<dbReference type="Pfam" id="PF07992">
    <property type="entry name" value="Pyr_redox_2"/>
    <property type="match status" value="1"/>
</dbReference>
<dbReference type="PRINTS" id="PR00411">
    <property type="entry name" value="PNDRDTASEI"/>
</dbReference>
<evidence type="ECO:0000256" key="1">
    <source>
        <dbReference type="ARBA" id="ARBA00001974"/>
    </source>
</evidence>